<dbReference type="EMBL" id="BQNB010019157">
    <property type="protein sequence ID" value="GJT82322.1"/>
    <property type="molecule type" value="Genomic_DNA"/>
</dbReference>
<keyword evidence="1" id="KW-0808">Transferase</keyword>
<evidence type="ECO:0000313" key="2">
    <source>
        <dbReference type="Proteomes" id="UP001151760"/>
    </source>
</evidence>
<dbReference type="PANTHER" id="PTHR33067">
    <property type="entry name" value="RNA-DIRECTED DNA POLYMERASE-RELATED"/>
    <property type="match status" value="1"/>
</dbReference>
<gene>
    <name evidence="1" type="ORF">Tco_1056664</name>
</gene>
<dbReference type="CDD" id="cd00303">
    <property type="entry name" value="retropepsin_like"/>
    <property type="match status" value="1"/>
</dbReference>
<sequence>MRTELKKEMDNTLTRQNNAFKNELKNELTNDIKNMMSSFFQMNTASSSGSGSLPSNAVANPRGDLKAITTRSGISYDGPPIPPLPKVVEWEPEVTKDTVQPSTENIQPPGMVKCLALADLGASINLMPYSVWKKLSLPDLTSTQMTLELADRSITRPIGVAEDVFVKVGKFYFPADFVVVDYDADPRVPLILGRPFLRMARAYSYNNSESINRIDVIDVSCEEYAQEVLGFSDSSKSVNPTPSLDHILSNSFPSLTPFEGGDFILEEIEACLTNDSIPPGIDDADFDPEGDLLLLEKLLNDDPSSPLPPKELHFEELKTIKSSIDDPSELELKDLPSHLEYAFLEGTDKLPVIISKELKDEEKAALLKVLTSTQTDHRMEDFRHKGIRP</sequence>
<dbReference type="Proteomes" id="UP001151760">
    <property type="component" value="Unassembled WGS sequence"/>
</dbReference>
<dbReference type="InterPro" id="IPR021109">
    <property type="entry name" value="Peptidase_aspartic_dom_sf"/>
</dbReference>
<dbReference type="SUPFAM" id="SSF50630">
    <property type="entry name" value="Acid proteases"/>
    <property type="match status" value="1"/>
</dbReference>
<evidence type="ECO:0000313" key="1">
    <source>
        <dbReference type="EMBL" id="GJT82322.1"/>
    </source>
</evidence>
<organism evidence="1 2">
    <name type="scientific">Tanacetum coccineum</name>
    <dbReference type="NCBI Taxonomy" id="301880"/>
    <lineage>
        <taxon>Eukaryota</taxon>
        <taxon>Viridiplantae</taxon>
        <taxon>Streptophyta</taxon>
        <taxon>Embryophyta</taxon>
        <taxon>Tracheophyta</taxon>
        <taxon>Spermatophyta</taxon>
        <taxon>Magnoliopsida</taxon>
        <taxon>eudicotyledons</taxon>
        <taxon>Gunneridae</taxon>
        <taxon>Pentapetalae</taxon>
        <taxon>asterids</taxon>
        <taxon>campanulids</taxon>
        <taxon>Asterales</taxon>
        <taxon>Asteraceae</taxon>
        <taxon>Asteroideae</taxon>
        <taxon>Anthemideae</taxon>
        <taxon>Anthemidinae</taxon>
        <taxon>Tanacetum</taxon>
    </lineage>
</organism>
<name>A0ABQ5H376_9ASTR</name>
<reference evidence="1" key="1">
    <citation type="journal article" date="2022" name="Int. J. Mol. Sci.">
        <title>Draft Genome of Tanacetum Coccineum: Genomic Comparison of Closely Related Tanacetum-Family Plants.</title>
        <authorList>
            <person name="Yamashiro T."/>
            <person name="Shiraishi A."/>
            <person name="Nakayama K."/>
            <person name="Satake H."/>
        </authorList>
    </citation>
    <scope>NUCLEOTIDE SEQUENCE</scope>
</reference>
<keyword evidence="2" id="KW-1185">Reference proteome</keyword>
<dbReference type="PANTHER" id="PTHR33067:SF9">
    <property type="entry name" value="RNA-DIRECTED DNA POLYMERASE"/>
    <property type="match status" value="1"/>
</dbReference>
<keyword evidence="1" id="KW-0548">Nucleotidyltransferase</keyword>
<protein>
    <submittedName>
        <fullName evidence="1">Reverse transcriptase domain-containing protein</fullName>
    </submittedName>
</protein>
<accession>A0ABQ5H376</accession>
<dbReference type="Gene3D" id="2.40.70.10">
    <property type="entry name" value="Acid Proteases"/>
    <property type="match status" value="1"/>
</dbReference>
<dbReference type="GO" id="GO:0003964">
    <property type="term" value="F:RNA-directed DNA polymerase activity"/>
    <property type="evidence" value="ECO:0007669"/>
    <property type="project" value="UniProtKB-KW"/>
</dbReference>
<proteinExistence type="predicted"/>
<keyword evidence="1" id="KW-0695">RNA-directed DNA polymerase</keyword>
<reference evidence="1" key="2">
    <citation type="submission" date="2022-01" db="EMBL/GenBank/DDBJ databases">
        <authorList>
            <person name="Yamashiro T."/>
            <person name="Shiraishi A."/>
            <person name="Satake H."/>
            <person name="Nakayama K."/>
        </authorList>
    </citation>
    <scope>NUCLEOTIDE SEQUENCE</scope>
</reference>
<comment type="caution">
    <text evidence="1">The sequence shown here is derived from an EMBL/GenBank/DDBJ whole genome shotgun (WGS) entry which is preliminary data.</text>
</comment>